<gene>
    <name evidence="2" type="ORF">B0T10DRAFT_605923</name>
</gene>
<dbReference type="Pfam" id="PF06418">
    <property type="entry name" value="CTP_synth_N"/>
    <property type="match status" value="1"/>
</dbReference>
<dbReference type="Gene3D" id="3.40.50.300">
    <property type="entry name" value="P-loop containing nucleotide triphosphate hydrolases"/>
    <property type="match status" value="1"/>
</dbReference>
<dbReference type="PANTHER" id="PTHR11550:SF0">
    <property type="entry name" value="CTP SYNTHASE-RELATED"/>
    <property type="match status" value="1"/>
</dbReference>
<dbReference type="GO" id="GO:0097268">
    <property type="term" value="C:cytoophidium"/>
    <property type="evidence" value="ECO:0007669"/>
    <property type="project" value="TreeGrafter"/>
</dbReference>
<dbReference type="InterPro" id="IPR027417">
    <property type="entry name" value="P-loop_NTPase"/>
</dbReference>
<sequence>MGQRDQECFVPKDGGESGLDLGNYERYLGLNLTKESTITTRKIYRAVLERERKGDYLGRTVQVVPYITDATQDWIERVAKIPVDDSSEEPDVYIVELGGNLGDMALTRF</sequence>
<dbReference type="GO" id="GO:0042802">
    <property type="term" value="F:identical protein binding"/>
    <property type="evidence" value="ECO:0007669"/>
    <property type="project" value="TreeGrafter"/>
</dbReference>
<dbReference type="InterPro" id="IPR004468">
    <property type="entry name" value="CTP_synthase"/>
</dbReference>
<protein>
    <submittedName>
        <fullName evidence="2">P-loop containing nucleoside triphosphate hydrolase protein</fullName>
    </submittedName>
</protein>
<dbReference type="GO" id="GO:0016787">
    <property type="term" value="F:hydrolase activity"/>
    <property type="evidence" value="ECO:0007669"/>
    <property type="project" value="UniProtKB-KW"/>
</dbReference>
<dbReference type="GO" id="GO:0019856">
    <property type="term" value="P:pyrimidine nucleobase biosynthetic process"/>
    <property type="evidence" value="ECO:0007669"/>
    <property type="project" value="TreeGrafter"/>
</dbReference>
<dbReference type="GO" id="GO:0006241">
    <property type="term" value="P:CTP biosynthetic process"/>
    <property type="evidence" value="ECO:0007669"/>
    <property type="project" value="TreeGrafter"/>
</dbReference>
<keyword evidence="2" id="KW-0378">Hydrolase</keyword>
<accession>A0A9P8W4G4</accession>
<feature type="domain" description="CTP synthase N-terminal" evidence="1">
    <location>
        <begin position="6"/>
        <end position="106"/>
    </location>
</feature>
<evidence type="ECO:0000313" key="3">
    <source>
        <dbReference type="Proteomes" id="UP000777438"/>
    </source>
</evidence>
<dbReference type="PANTHER" id="PTHR11550">
    <property type="entry name" value="CTP SYNTHASE"/>
    <property type="match status" value="1"/>
</dbReference>
<dbReference type="OrthoDB" id="1739076at2759"/>
<dbReference type="InterPro" id="IPR017456">
    <property type="entry name" value="CTP_synthase_N"/>
</dbReference>
<proteinExistence type="predicted"/>
<keyword evidence="3" id="KW-1185">Reference proteome</keyword>
<dbReference type="AlphaFoldDB" id="A0A9P8W4G4"/>
<name>A0A9P8W4G4_9HYPO</name>
<dbReference type="GO" id="GO:0003883">
    <property type="term" value="F:CTP synthase activity"/>
    <property type="evidence" value="ECO:0007669"/>
    <property type="project" value="InterPro"/>
</dbReference>
<dbReference type="SUPFAM" id="SSF52540">
    <property type="entry name" value="P-loop containing nucleoside triphosphate hydrolases"/>
    <property type="match status" value="1"/>
</dbReference>
<dbReference type="EMBL" id="JAGPYM010000009">
    <property type="protein sequence ID" value="KAH6890430.1"/>
    <property type="molecule type" value="Genomic_DNA"/>
</dbReference>
<evidence type="ECO:0000259" key="1">
    <source>
        <dbReference type="Pfam" id="PF06418"/>
    </source>
</evidence>
<reference evidence="2 3" key="1">
    <citation type="journal article" date="2021" name="Nat. Commun.">
        <title>Genetic determinants of endophytism in the Arabidopsis root mycobiome.</title>
        <authorList>
            <person name="Mesny F."/>
            <person name="Miyauchi S."/>
            <person name="Thiergart T."/>
            <person name="Pickel B."/>
            <person name="Atanasova L."/>
            <person name="Karlsson M."/>
            <person name="Huettel B."/>
            <person name="Barry K.W."/>
            <person name="Haridas S."/>
            <person name="Chen C."/>
            <person name="Bauer D."/>
            <person name="Andreopoulos W."/>
            <person name="Pangilinan J."/>
            <person name="LaButti K."/>
            <person name="Riley R."/>
            <person name="Lipzen A."/>
            <person name="Clum A."/>
            <person name="Drula E."/>
            <person name="Henrissat B."/>
            <person name="Kohler A."/>
            <person name="Grigoriev I.V."/>
            <person name="Martin F.M."/>
            <person name="Hacquard S."/>
        </authorList>
    </citation>
    <scope>NUCLEOTIDE SEQUENCE [LARGE SCALE GENOMIC DNA]</scope>
    <source>
        <strain evidence="2 3">MPI-CAGE-CH-0241</strain>
    </source>
</reference>
<dbReference type="GO" id="GO:0005737">
    <property type="term" value="C:cytoplasm"/>
    <property type="evidence" value="ECO:0007669"/>
    <property type="project" value="TreeGrafter"/>
</dbReference>
<evidence type="ECO:0000313" key="2">
    <source>
        <dbReference type="EMBL" id="KAH6890430.1"/>
    </source>
</evidence>
<organism evidence="2 3">
    <name type="scientific">Thelonectria olida</name>
    <dbReference type="NCBI Taxonomy" id="1576542"/>
    <lineage>
        <taxon>Eukaryota</taxon>
        <taxon>Fungi</taxon>
        <taxon>Dikarya</taxon>
        <taxon>Ascomycota</taxon>
        <taxon>Pezizomycotina</taxon>
        <taxon>Sordariomycetes</taxon>
        <taxon>Hypocreomycetidae</taxon>
        <taxon>Hypocreales</taxon>
        <taxon>Nectriaceae</taxon>
        <taxon>Thelonectria</taxon>
    </lineage>
</organism>
<dbReference type="Proteomes" id="UP000777438">
    <property type="component" value="Unassembled WGS sequence"/>
</dbReference>
<comment type="caution">
    <text evidence="2">The sequence shown here is derived from an EMBL/GenBank/DDBJ whole genome shotgun (WGS) entry which is preliminary data.</text>
</comment>